<evidence type="ECO:0000259" key="1">
    <source>
        <dbReference type="PROSITE" id="PS50181"/>
    </source>
</evidence>
<organism evidence="2 3">
    <name type="scientific">Wickerhamomyces ciferrii (strain ATCC 14091 / BCRC 22168 / CBS 111 / JCM 3599 / NBRC 0793 / NRRL Y-1031 F-60-10)</name>
    <name type="common">Yeast</name>
    <name type="synonym">Pichia ciferrii</name>
    <dbReference type="NCBI Taxonomy" id="1206466"/>
    <lineage>
        <taxon>Eukaryota</taxon>
        <taxon>Fungi</taxon>
        <taxon>Dikarya</taxon>
        <taxon>Ascomycota</taxon>
        <taxon>Saccharomycotina</taxon>
        <taxon>Saccharomycetes</taxon>
        <taxon>Phaffomycetales</taxon>
        <taxon>Wickerhamomycetaceae</taxon>
        <taxon>Wickerhamomyces</taxon>
    </lineage>
</organism>
<protein>
    <submittedName>
        <fullName evidence="2">Internalin-I</fullName>
    </submittedName>
</protein>
<sequence>MVNFTELPTEIHSSIFQHLYPSDFIKIIQNIPEWEHLITPDMFRIVSNDYSSFKSKYGLSDDFYLDYNCNINPNVDRHLYLQLLKDYFEIERDNSVLDPSLLMGFNGALLIEINESAWECLTKFDDHLLLHDPIELIWNTTKLARARFKFLHDFFPNLECITRLKKLTINLGPEIGYQSFLETPYEIQDLPYRIPSNKLHIPFVKSLHLGFEEIRGLGGYYGAPEGLDDEIRCHSINEIKTIMPDLESLNMSFNDVNDDYEDESGCTWRFFNPILGFDEDWEISSVDERSKLDDFFETIEGSLDFLKSFQLRYFHNKNFKLFNNLQVSNLEKLVIEFATIHSIKNLNLPNLKSFEINQSVIYEISNLKLNSLEDFSIQILTPHFTLEEEQKNEVHVTIQNIKSSSLKNFTLFSSFKIKEISNLDFPSLQTMKIHPTSDSANYDSFEGIKNLSFPKLEDLTIFNIPFDNLYSLFQGCSDLKHIHMVACSSFNIKKIRSQNSLESLSLRGIESLQGFDGISLPSLQTMCITAGCETSFSMENCSFENLKTLAIYTEYPSSDYSSTLTFLNNDIPQLEQLSLSGFNITNHFSTEPYPELEGIKIDRIKSIQISASNKLKMLNLWDNFTSMKIDKSDELPNLQTYREPCEDEYYETVFKKRKIELGEDVY</sequence>
<evidence type="ECO:0000313" key="3">
    <source>
        <dbReference type="Proteomes" id="UP000009328"/>
    </source>
</evidence>
<dbReference type="Gene3D" id="3.80.10.10">
    <property type="entry name" value="Ribonuclease Inhibitor"/>
    <property type="match status" value="1"/>
</dbReference>
<dbReference type="InterPro" id="IPR032675">
    <property type="entry name" value="LRR_dom_sf"/>
</dbReference>
<reference evidence="2 3" key="1">
    <citation type="journal article" date="2012" name="Eukaryot. Cell">
        <title>Draft genome sequence of Wickerhamomyces ciferrii NRRL Y-1031 F-60-10.</title>
        <authorList>
            <person name="Schneider J."/>
            <person name="Andrea H."/>
            <person name="Blom J."/>
            <person name="Jaenicke S."/>
            <person name="Ruckert C."/>
            <person name="Schorsch C."/>
            <person name="Szczepanowski R."/>
            <person name="Farwick M."/>
            <person name="Goesmann A."/>
            <person name="Puhler A."/>
            <person name="Schaffer S."/>
            <person name="Tauch A."/>
            <person name="Kohler T."/>
            <person name="Brinkrolf K."/>
        </authorList>
    </citation>
    <scope>NUCLEOTIDE SEQUENCE [LARGE SCALE GENOMIC DNA]</scope>
    <source>
        <strain evidence="3">ATCC 14091 / BCRC 22168 / CBS 111 / JCM 3599 / NBRC 0793 / NRRL Y-1031 F-60-10</strain>
    </source>
</reference>
<evidence type="ECO:0000313" key="2">
    <source>
        <dbReference type="EMBL" id="CCH41163.1"/>
    </source>
</evidence>
<dbReference type="SUPFAM" id="SSF52058">
    <property type="entry name" value="L domain-like"/>
    <property type="match status" value="1"/>
</dbReference>
<feature type="domain" description="F-box" evidence="1">
    <location>
        <begin position="1"/>
        <end position="46"/>
    </location>
</feature>
<proteinExistence type="predicted"/>
<dbReference type="InParanoid" id="K0KJ74"/>
<gene>
    <name evidence="2" type="ORF">BN7_700</name>
</gene>
<comment type="caution">
    <text evidence="2">The sequence shown here is derived from an EMBL/GenBank/DDBJ whole genome shotgun (WGS) entry which is preliminary data.</text>
</comment>
<keyword evidence="3" id="KW-1185">Reference proteome</keyword>
<dbReference type="AlphaFoldDB" id="K0KJ74"/>
<dbReference type="PROSITE" id="PS50181">
    <property type="entry name" value="FBOX"/>
    <property type="match status" value="1"/>
</dbReference>
<dbReference type="EMBL" id="CAIF01000012">
    <property type="protein sequence ID" value="CCH41163.1"/>
    <property type="molecule type" value="Genomic_DNA"/>
</dbReference>
<name>K0KJ74_WICCF</name>
<dbReference type="HOGENOM" id="CLU_410609_0_0_1"/>
<dbReference type="InterPro" id="IPR001810">
    <property type="entry name" value="F-box_dom"/>
</dbReference>
<dbReference type="Proteomes" id="UP000009328">
    <property type="component" value="Unassembled WGS sequence"/>
</dbReference>
<accession>K0KJ74</accession>